<evidence type="ECO:0000256" key="2">
    <source>
        <dbReference type="ARBA" id="ARBA00006792"/>
    </source>
</evidence>
<accession>A0A2I2Z4Z4</accession>
<reference evidence="9" key="3">
    <citation type="submission" date="2025-08" db="UniProtKB">
        <authorList>
            <consortium name="Ensembl"/>
        </authorList>
    </citation>
    <scope>IDENTIFICATION</scope>
</reference>
<evidence type="ECO:0000256" key="7">
    <source>
        <dbReference type="ARBA" id="ARBA00023136"/>
    </source>
</evidence>
<reference evidence="10" key="1">
    <citation type="submission" date="2011-05" db="EMBL/GenBank/DDBJ databases">
        <title>Insights into the evolution of the great apes provided by the gorilla genome.</title>
        <authorList>
            <person name="Scally A."/>
        </authorList>
    </citation>
    <scope>NUCLEOTIDE SEQUENCE [LARGE SCALE GENOMIC DNA]</scope>
</reference>
<keyword evidence="7" id="KW-0472">Membrane</keyword>
<dbReference type="Ensembl" id="ENSGGOT00000054411.1">
    <property type="protein sequence ID" value="ENSGGOP00000042242.1"/>
    <property type="gene ID" value="ENSGGOG00000040611.1"/>
</dbReference>
<evidence type="ECO:0000256" key="1">
    <source>
        <dbReference type="ARBA" id="ARBA00002689"/>
    </source>
</evidence>
<name>A0A2I2Z4Z4_GORGO</name>
<keyword evidence="3" id="KW-0812">Transmembrane</keyword>
<evidence type="ECO:0000256" key="8">
    <source>
        <dbReference type="RuleBase" id="RU363011"/>
    </source>
</evidence>
<dbReference type="Bgee" id="ENSGGOG00000040611">
    <property type="expression patterns" value="Expressed in heart and 4 other cell types or tissues"/>
</dbReference>
<dbReference type="InterPro" id="IPR007512">
    <property type="entry name" value="Mic10"/>
</dbReference>
<keyword evidence="5" id="KW-1133">Transmembrane helix</keyword>
<dbReference type="EMBL" id="CABD030088458">
    <property type="status" value="NOT_ANNOTATED_CDS"/>
    <property type="molecule type" value="Genomic_DNA"/>
</dbReference>
<dbReference type="STRING" id="9593.ENSGGOP00000042242"/>
<comment type="similarity">
    <text evidence="2 8">Belongs to the MICOS complex subunit Mic10 family.</text>
</comment>
<dbReference type="GO" id="GO:0005739">
    <property type="term" value="C:mitochondrion"/>
    <property type="evidence" value="ECO:0000318"/>
    <property type="project" value="GO_Central"/>
</dbReference>
<dbReference type="GeneTree" id="ENSGT00390000005732"/>
<protein>
    <recommendedName>
        <fullName evidence="8">MICOS complex subunit MIC10</fullName>
    </recommendedName>
</protein>
<evidence type="ECO:0000256" key="3">
    <source>
        <dbReference type="ARBA" id="ARBA00022692"/>
    </source>
</evidence>
<reference evidence="9 10" key="2">
    <citation type="journal article" date="2012" name="Nature">
        <title>Insights into hominid evolution from the gorilla genome sequence.</title>
        <authorList>
            <person name="Scally A."/>
            <person name="Dutheil J.Y."/>
            <person name="Hillier L.W."/>
            <person name="Jordan G.E."/>
            <person name="Goodhead I."/>
            <person name="Herrero J."/>
            <person name="Hobolth A."/>
            <person name="Lappalainen T."/>
            <person name="Mailund T."/>
            <person name="Marques-Bonet T."/>
            <person name="McCarthy S."/>
            <person name="Montgomery S.H."/>
            <person name="Schwalie P.C."/>
            <person name="Tang Y.A."/>
            <person name="Ward M.C."/>
            <person name="Xue Y."/>
            <person name="Yngvadottir B."/>
            <person name="Alkan C."/>
            <person name="Andersen L.N."/>
            <person name="Ayub Q."/>
            <person name="Ball E.V."/>
            <person name="Beal K."/>
            <person name="Bradley B.J."/>
            <person name="Chen Y."/>
            <person name="Clee C.M."/>
            <person name="Fitzgerald S."/>
            <person name="Graves T.A."/>
            <person name="Gu Y."/>
            <person name="Heath P."/>
            <person name="Heger A."/>
            <person name="Karakoc E."/>
            <person name="Kolb-Kokocinski A."/>
            <person name="Laird G.K."/>
            <person name="Lunter G."/>
            <person name="Meader S."/>
            <person name="Mort M."/>
            <person name="Mullikin J.C."/>
            <person name="Munch K."/>
            <person name="O'Connor T.D."/>
            <person name="Phillips A.D."/>
            <person name="Prado-Martinez J."/>
            <person name="Rogers A.S."/>
            <person name="Sajjadian S."/>
            <person name="Schmidt D."/>
            <person name="Shaw K."/>
            <person name="Simpson J.T."/>
            <person name="Stenson P.D."/>
            <person name="Turner D.J."/>
            <person name="Vigilant L."/>
            <person name="Vilella A.J."/>
            <person name="Whitener W."/>
            <person name="Zhu B."/>
            <person name="Cooper D.N."/>
            <person name="de Jong P."/>
            <person name="Dermitzakis E.T."/>
            <person name="Eichler E.E."/>
            <person name="Flicek P."/>
            <person name="Goldman N."/>
            <person name="Mundy N.I."/>
            <person name="Ning Z."/>
            <person name="Odom D.T."/>
            <person name="Ponting C.P."/>
            <person name="Quail M.A."/>
            <person name="Ryder O.A."/>
            <person name="Searle S.M."/>
            <person name="Warren W.C."/>
            <person name="Wilson R.K."/>
            <person name="Schierup M.H."/>
            <person name="Rogers J."/>
            <person name="Tyler-Smith C."/>
            <person name="Durbin R."/>
        </authorList>
    </citation>
    <scope>NUCLEOTIDE SEQUENCE [LARGE SCALE GENOMIC DNA]</scope>
</reference>
<comment type="subunit">
    <text evidence="8">Component of the mitochondrial contact site and cristae organizing system (MICOS) complex.</text>
</comment>
<evidence type="ECO:0000256" key="6">
    <source>
        <dbReference type="ARBA" id="ARBA00023128"/>
    </source>
</evidence>
<dbReference type="PANTHER" id="PTHR21304:SF7">
    <property type="entry name" value="MICOS COMPLEX SUBUNIT MIC10"/>
    <property type="match status" value="1"/>
</dbReference>
<dbReference type="Pfam" id="PF04418">
    <property type="entry name" value="DUF543"/>
    <property type="match status" value="1"/>
</dbReference>
<comment type="function">
    <text evidence="1 8">Component of the MICOS complex, a large protein complex of the mitochondrial inner membrane that plays crucial roles in the maintenance of crista junctions, inner membrane architecture, and formation of contact sites to the outer membrane.</text>
</comment>
<dbReference type="PANTHER" id="PTHR21304">
    <property type="entry name" value="MICOS COMPLEX SUBUNIT MIC10"/>
    <property type="match status" value="1"/>
</dbReference>
<evidence type="ECO:0000313" key="10">
    <source>
        <dbReference type="Proteomes" id="UP000001519"/>
    </source>
</evidence>
<reference evidence="9" key="4">
    <citation type="submission" date="2025-09" db="UniProtKB">
        <authorList>
            <consortium name="Ensembl"/>
        </authorList>
    </citation>
    <scope>IDENTIFICATION</scope>
</reference>
<dbReference type="OMA" id="GMAYSSC"/>
<sequence length="70" mass="7756">MSEVGLSSKWDQCLTGFGLGIVFSLTFFKKRMWPLAFGSGMALGMAYSSCQHDFQVPCLLHGKHVKGQEQ</sequence>
<keyword evidence="4 8" id="KW-0999">Mitochondrion inner membrane</keyword>
<proteinExistence type="inferred from homology"/>
<dbReference type="AlphaFoldDB" id="A0A2I2Z4Z4"/>
<evidence type="ECO:0000256" key="5">
    <source>
        <dbReference type="ARBA" id="ARBA00022989"/>
    </source>
</evidence>
<dbReference type="Proteomes" id="UP000001519">
    <property type="component" value="Chromosome 13"/>
</dbReference>
<dbReference type="GO" id="GO:0061617">
    <property type="term" value="C:MICOS complex"/>
    <property type="evidence" value="ECO:0007669"/>
    <property type="project" value="UniProtKB-UniRule"/>
</dbReference>
<evidence type="ECO:0000256" key="4">
    <source>
        <dbReference type="ARBA" id="ARBA00022792"/>
    </source>
</evidence>
<dbReference type="InParanoid" id="A0A2I2Z4Z4"/>
<keyword evidence="10" id="KW-1185">Reference proteome</keyword>
<comment type="subcellular location">
    <subcellularLocation>
        <location evidence="8">Mitochondrion inner membrane</location>
        <topology evidence="8">Single-pass membrane protein</topology>
    </subcellularLocation>
</comment>
<evidence type="ECO:0000313" key="9">
    <source>
        <dbReference type="Ensembl" id="ENSGGOP00000042242.1"/>
    </source>
</evidence>
<keyword evidence="6 8" id="KW-0496">Mitochondrion</keyword>
<organism evidence="9 10">
    <name type="scientific">Gorilla gorilla gorilla</name>
    <name type="common">Western lowland gorilla</name>
    <dbReference type="NCBI Taxonomy" id="9595"/>
    <lineage>
        <taxon>Eukaryota</taxon>
        <taxon>Metazoa</taxon>
        <taxon>Chordata</taxon>
        <taxon>Craniata</taxon>
        <taxon>Vertebrata</taxon>
        <taxon>Euteleostomi</taxon>
        <taxon>Mammalia</taxon>
        <taxon>Eutheria</taxon>
        <taxon>Euarchontoglires</taxon>
        <taxon>Primates</taxon>
        <taxon>Haplorrhini</taxon>
        <taxon>Catarrhini</taxon>
        <taxon>Hominidae</taxon>
        <taxon>Gorilla</taxon>
    </lineage>
</organism>